<sequence length="144" mass="15379">MPRQAPCPVHARTEAPDPRYPVDVGHNAAAESVPDCTASQRTGEEASDGRQAGAPPPPPVQEVSPLILIGRLICQACARAGCRTNPLTLPAPAASDQEEPRRKWLLRSVPSRMTSPLRFPQGKSSRLASARPSLALLLFLESDA</sequence>
<dbReference type="EMBL" id="CM029048">
    <property type="protein sequence ID" value="KAG2580525.1"/>
    <property type="molecule type" value="Genomic_DNA"/>
</dbReference>
<accession>A0A8T0R5W9</accession>
<proteinExistence type="predicted"/>
<name>A0A8T0R5W9_PANVG</name>
<dbReference type="Proteomes" id="UP000823388">
    <property type="component" value="Chromosome 6N"/>
</dbReference>
<keyword evidence="3" id="KW-1185">Reference proteome</keyword>
<protein>
    <submittedName>
        <fullName evidence="2">Uncharacterized protein</fullName>
    </submittedName>
</protein>
<evidence type="ECO:0000313" key="2">
    <source>
        <dbReference type="EMBL" id="KAG2580525.1"/>
    </source>
</evidence>
<evidence type="ECO:0000313" key="3">
    <source>
        <dbReference type="Proteomes" id="UP000823388"/>
    </source>
</evidence>
<feature type="region of interest" description="Disordered" evidence="1">
    <location>
        <begin position="1"/>
        <end position="62"/>
    </location>
</feature>
<dbReference type="AlphaFoldDB" id="A0A8T0R5W9"/>
<comment type="caution">
    <text evidence="2">The sequence shown here is derived from an EMBL/GenBank/DDBJ whole genome shotgun (WGS) entry which is preliminary data.</text>
</comment>
<gene>
    <name evidence="2" type="ORF">PVAP13_6NG352200</name>
</gene>
<reference evidence="2" key="1">
    <citation type="submission" date="2020-05" db="EMBL/GenBank/DDBJ databases">
        <title>WGS assembly of Panicum virgatum.</title>
        <authorList>
            <person name="Lovell J.T."/>
            <person name="Jenkins J."/>
            <person name="Shu S."/>
            <person name="Juenger T.E."/>
            <person name="Schmutz J."/>
        </authorList>
    </citation>
    <scope>NUCLEOTIDE SEQUENCE</scope>
    <source>
        <strain evidence="2">AP13</strain>
    </source>
</reference>
<evidence type="ECO:0000256" key="1">
    <source>
        <dbReference type="SAM" id="MobiDB-lite"/>
    </source>
</evidence>
<organism evidence="2 3">
    <name type="scientific">Panicum virgatum</name>
    <name type="common">Blackwell switchgrass</name>
    <dbReference type="NCBI Taxonomy" id="38727"/>
    <lineage>
        <taxon>Eukaryota</taxon>
        <taxon>Viridiplantae</taxon>
        <taxon>Streptophyta</taxon>
        <taxon>Embryophyta</taxon>
        <taxon>Tracheophyta</taxon>
        <taxon>Spermatophyta</taxon>
        <taxon>Magnoliopsida</taxon>
        <taxon>Liliopsida</taxon>
        <taxon>Poales</taxon>
        <taxon>Poaceae</taxon>
        <taxon>PACMAD clade</taxon>
        <taxon>Panicoideae</taxon>
        <taxon>Panicodae</taxon>
        <taxon>Paniceae</taxon>
        <taxon>Panicinae</taxon>
        <taxon>Panicum</taxon>
        <taxon>Panicum sect. Hiantes</taxon>
    </lineage>
</organism>